<name>A0AAN7BAL9_9PEZI</name>
<evidence type="ECO:0000256" key="1">
    <source>
        <dbReference type="SAM" id="MobiDB-lite"/>
    </source>
</evidence>
<dbReference type="EMBL" id="MU858063">
    <property type="protein sequence ID" value="KAK4216968.1"/>
    <property type="molecule type" value="Genomic_DNA"/>
</dbReference>
<feature type="compositionally biased region" description="Basic and acidic residues" evidence="1">
    <location>
        <begin position="157"/>
        <end position="166"/>
    </location>
</feature>
<keyword evidence="3" id="KW-1185">Reference proteome</keyword>
<proteinExistence type="predicted"/>
<dbReference type="AlphaFoldDB" id="A0AAN7BAL9"/>
<protein>
    <submittedName>
        <fullName evidence="2">Uncharacterized protein</fullName>
    </submittedName>
</protein>
<gene>
    <name evidence="2" type="ORF">QBC37DRAFT_452098</name>
</gene>
<feature type="region of interest" description="Disordered" evidence="1">
    <location>
        <begin position="141"/>
        <end position="173"/>
    </location>
</feature>
<feature type="region of interest" description="Disordered" evidence="1">
    <location>
        <begin position="281"/>
        <end position="306"/>
    </location>
</feature>
<feature type="compositionally biased region" description="Basic and acidic residues" evidence="1">
    <location>
        <begin position="282"/>
        <end position="292"/>
    </location>
</feature>
<reference evidence="2" key="1">
    <citation type="journal article" date="2023" name="Mol. Phylogenet. Evol.">
        <title>Genome-scale phylogeny and comparative genomics of the fungal order Sordariales.</title>
        <authorList>
            <person name="Hensen N."/>
            <person name="Bonometti L."/>
            <person name="Westerberg I."/>
            <person name="Brannstrom I.O."/>
            <person name="Guillou S."/>
            <person name="Cros-Aarteil S."/>
            <person name="Calhoun S."/>
            <person name="Haridas S."/>
            <person name="Kuo A."/>
            <person name="Mondo S."/>
            <person name="Pangilinan J."/>
            <person name="Riley R."/>
            <person name="LaButti K."/>
            <person name="Andreopoulos B."/>
            <person name="Lipzen A."/>
            <person name="Chen C."/>
            <person name="Yan M."/>
            <person name="Daum C."/>
            <person name="Ng V."/>
            <person name="Clum A."/>
            <person name="Steindorff A."/>
            <person name="Ohm R.A."/>
            <person name="Martin F."/>
            <person name="Silar P."/>
            <person name="Natvig D.O."/>
            <person name="Lalanne C."/>
            <person name="Gautier V."/>
            <person name="Ament-Velasquez S.L."/>
            <person name="Kruys A."/>
            <person name="Hutchinson M.I."/>
            <person name="Powell A.J."/>
            <person name="Barry K."/>
            <person name="Miller A.N."/>
            <person name="Grigoriev I.V."/>
            <person name="Debuchy R."/>
            <person name="Gladieux P."/>
            <person name="Hiltunen Thoren M."/>
            <person name="Johannesson H."/>
        </authorList>
    </citation>
    <scope>NUCLEOTIDE SEQUENCE</scope>
    <source>
        <strain evidence="2">PSN293</strain>
    </source>
</reference>
<dbReference type="Proteomes" id="UP001301769">
    <property type="component" value="Unassembled WGS sequence"/>
</dbReference>
<evidence type="ECO:0000313" key="3">
    <source>
        <dbReference type="Proteomes" id="UP001301769"/>
    </source>
</evidence>
<sequence>MAGGVAGPWVRFPVVRVEMSKYRVIGGKGAVECERMSRIESSLGIYICRCRPVNKSTAFLVGGRVGFEMLQAGTGEDYLAIIRIARTVEFPLSPFLLTRSLVQRVIPGLVLARQEVPKLVVQEVQRSRGIQRYEVESGPRTIDDLPIGGRSSTNGLTKKEAKERRGTQKGGSGCGLKDVRKDFSSRQPCCAVTVRCKTWTGKPEPNPVDVLTGCQGRFANTLALALSRLACYGLESHGAEVGVSCTLAASCALGPCTDVPLSFASIPSQLYKFVPQCPSPRKCGDRRDRDNWRPSPGGPSSPDAIQGLNGAATSWSLLRAGGMLK</sequence>
<accession>A0AAN7BAL9</accession>
<evidence type="ECO:0000313" key="2">
    <source>
        <dbReference type="EMBL" id="KAK4216968.1"/>
    </source>
</evidence>
<comment type="caution">
    <text evidence="2">The sequence shown here is derived from an EMBL/GenBank/DDBJ whole genome shotgun (WGS) entry which is preliminary data.</text>
</comment>
<organism evidence="2 3">
    <name type="scientific">Rhypophila decipiens</name>
    <dbReference type="NCBI Taxonomy" id="261697"/>
    <lineage>
        <taxon>Eukaryota</taxon>
        <taxon>Fungi</taxon>
        <taxon>Dikarya</taxon>
        <taxon>Ascomycota</taxon>
        <taxon>Pezizomycotina</taxon>
        <taxon>Sordariomycetes</taxon>
        <taxon>Sordariomycetidae</taxon>
        <taxon>Sordariales</taxon>
        <taxon>Naviculisporaceae</taxon>
        <taxon>Rhypophila</taxon>
    </lineage>
</organism>
<reference evidence="2" key="2">
    <citation type="submission" date="2023-05" db="EMBL/GenBank/DDBJ databases">
        <authorList>
            <consortium name="Lawrence Berkeley National Laboratory"/>
            <person name="Steindorff A."/>
            <person name="Hensen N."/>
            <person name="Bonometti L."/>
            <person name="Westerberg I."/>
            <person name="Brannstrom I.O."/>
            <person name="Guillou S."/>
            <person name="Cros-Aarteil S."/>
            <person name="Calhoun S."/>
            <person name="Haridas S."/>
            <person name="Kuo A."/>
            <person name="Mondo S."/>
            <person name="Pangilinan J."/>
            <person name="Riley R."/>
            <person name="Labutti K."/>
            <person name="Andreopoulos B."/>
            <person name="Lipzen A."/>
            <person name="Chen C."/>
            <person name="Yanf M."/>
            <person name="Daum C."/>
            <person name="Ng V."/>
            <person name="Clum A."/>
            <person name="Ohm R."/>
            <person name="Martin F."/>
            <person name="Silar P."/>
            <person name="Natvig D."/>
            <person name="Lalanne C."/>
            <person name="Gautier V."/>
            <person name="Ament-Velasquez S.L."/>
            <person name="Kruys A."/>
            <person name="Hutchinson M.I."/>
            <person name="Powell A.J."/>
            <person name="Barry K."/>
            <person name="Miller A.N."/>
            <person name="Grigoriev I.V."/>
            <person name="Debuchy R."/>
            <person name="Gladieux P."/>
            <person name="Thoren M.H."/>
            <person name="Johannesson H."/>
        </authorList>
    </citation>
    <scope>NUCLEOTIDE SEQUENCE</scope>
    <source>
        <strain evidence="2">PSN293</strain>
    </source>
</reference>